<accession>A0A1B8RAT3</accession>
<dbReference type="GO" id="GO:0004497">
    <property type="term" value="F:monooxygenase activity"/>
    <property type="evidence" value="ECO:0007669"/>
    <property type="project" value="UniProtKB-KW"/>
</dbReference>
<reference evidence="4" key="1">
    <citation type="journal article" date="2015" name="BMC Genomics">
        <title>Transcriptome profiling of a Rhizobium leguminosarum bv. trifolii rosR mutant reveals the role of the transcriptional regulator RosR in motility, synthesis of cell-surface components, and other cellular processes.</title>
        <authorList>
            <person name="Rachwal K."/>
            <person name="Matczynska E."/>
            <person name="Janczarek M."/>
        </authorList>
    </citation>
    <scope>NUCLEOTIDE SEQUENCE</scope>
    <source>
        <strain evidence="4">Rt24.2</strain>
    </source>
</reference>
<dbReference type="Pfam" id="PF00296">
    <property type="entry name" value="Bac_luciferase"/>
    <property type="match status" value="1"/>
</dbReference>
<dbReference type="SUPFAM" id="SSF51679">
    <property type="entry name" value="Bacterial luciferase-like"/>
    <property type="match status" value="1"/>
</dbReference>
<proteinExistence type="predicted"/>
<evidence type="ECO:0000256" key="2">
    <source>
        <dbReference type="ARBA" id="ARBA00023033"/>
    </source>
</evidence>
<evidence type="ECO:0000259" key="3">
    <source>
        <dbReference type="Pfam" id="PF00296"/>
    </source>
</evidence>
<organism evidence="4">
    <name type="scientific">Rhizobium leguminosarum bv. trifolii</name>
    <dbReference type="NCBI Taxonomy" id="386"/>
    <lineage>
        <taxon>Bacteria</taxon>
        <taxon>Pseudomonadati</taxon>
        <taxon>Pseudomonadota</taxon>
        <taxon>Alphaproteobacteria</taxon>
        <taxon>Hyphomicrobiales</taxon>
        <taxon>Rhizobiaceae</taxon>
        <taxon>Rhizobium/Agrobacterium group</taxon>
        <taxon>Rhizobium</taxon>
    </lineage>
</organism>
<dbReference type="PANTHER" id="PTHR30137">
    <property type="entry name" value="LUCIFERASE-LIKE MONOOXYGENASE"/>
    <property type="match status" value="1"/>
</dbReference>
<feature type="domain" description="Luciferase-like" evidence="3">
    <location>
        <begin position="20"/>
        <end position="306"/>
    </location>
</feature>
<sequence>MTSSKVEFGLDTFGDVTHSATGQTDSYAQVIRNVIKEAVLADEVGIDFFGIGEHHREDFAISSPETVLAAIASVTDRIKLGSAVTVLSSDDPVRVFQRFATVDAASNGRAEVILGRGSFTESFPLFGYSLDDYETLFEEKVELFAQLLEQGPVTWSGTTRAPLAGQRVFPLVEKGPLKTWLGVGGSPNSVIRAAQYGLPLMLAIIGGSPYRFSPYIELYRQALEKLNQPARHVGVHSPGYIGQTDAEAKAEFWPHYRAMRDRIGRERGWGPVTEREYEAEIDQGSLYVGSPETIAAKLAPVIKTLGIQRFQLKYSIGTMPHESLKRSIKLYGQEVVPAVKAKMATLVAA</sequence>
<dbReference type="AlphaFoldDB" id="A0A1B8RAT3"/>
<dbReference type="GO" id="GO:0005829">
    <property type="term" value="C:cytosol"/>
    <property type="evidence" value="ECO:0007669"/>
    <property type="project" value="TreeGrafter"/>
</dbReference>
<keyword evidence="2" id="KW-0503">Monooxygenase</keyword>
<dbReference type="RefSeq" id="WP_065276840.1">
    <property type="nucleotide sequence ID" value="NZ_MAMO01000037.1"/>
</dbReference>
<dbReference type="InterPro" id="IPR011251">
    <property type="entry name" value="Luciferase-like_dom"/>
</dbReference>
<dbReference type="Gene3D" id="3.20.20.30">
    <property type="entry name" value="Luciferase-like domain"/>
    <property type="match status" value="1"/>
</dbReference>
<name>A0A1B8RAT3_RHILT</name>
<evidence type="ECO:0000256" key="1">
    <source>
        <dbReference type="ARBA" id="ARBA00023002"/>
    </source>
</evidence>
<dbReference type="InterPro" id="IPR050766">
    <property type="entry name" value="Bact_Lucif_Oxidored"/>
</dbReference>
<dbReference type="NCBIfam" id="TIGR03858">
    <property type="entry name" value="LLM_2I7G"/>
    <property type="match status" value="1"/>
</dbReference>
<dbReference type="GO" id="GO:0016705">
    <property type="term" value="F:oxidoreductase activity, acting on paired donors, with incorporation or reduction of molecular oxygen"/>
    <property type="evidence" value="ECO:0007669"/>
    <property type="project" value="InterPro"/>
</dbReference>
<dbReference type="PANTHER" id="PTHR30137:SF8">
    <property type="entry name" value="BLR5498 PROTEIN"/>
    <property type="match status" value="1"/>
</dbReference>
<evidence type="ECO:0000313" key="4">
    <source>
        <dbReference type="EMBL" id="AOO91234.1"/>
    </source>
</evidence>
<protein>
    <submittedName>
        <fullName evidence="4">Luciferase</fullName>
    </submittedName>
</protein>
<reference evidence="4" key="2">
    <citation type="journal article" date="2016" name="Front. Microbiol.">
        <title>The Regulatory Protein RosR Affects Rhizobium leguminosarum bv. trifolii Protein Profiles, Cell Surface Properties, and Symbiosis with Clover.</title>
        <authorList>
            <person name="Rachwal K."/>
            <person name="Boguszewska A."/>
            <person name="Kopcinska J."/>
            <person name="Karas M."/>
            <person name="Tchorzewski M."/>
            <person name="Janczarek M."/>
        </authorList>
    </citation>
    <scope>NUCLEOTIDE SEQUENCE</scope>
    <source>
        <strain evidence="4">Rt24.2</strain>
    </source>
</reference>
<dbReference type="InterPro" id="IPR036661">
    <property type="entry name" value="Luciferase-like_sf"/>
</dbReference>
<dbReference type="EMBL" id="KX488870">
    <property type="protein sequence ID" value="AOO91234.1"/>
    <property type="molecule type" value="Genomic_DNA"/>
</dbReference>
<dbReference type="InterPro" id="IPR022290">
    <property type="entry name" value="LLM_Atu2307-like"/>
</dbReference>
<keyword evidence="1" id="KW-0560">Oxidoreductase</keyword>